<accession>A0A4V2UZ29</accession>
<keyword evidence="4" id="KW-1185">Reference proteome</keyword>
<proteinExistence type="predicted"/>
<evidence type="ECO:0000259" key="2">
    <source>
        <dbReference type="Pfam" id="PF00857"/>
    </source>
</evidence>
<dbReference type="PANTHER" id="PTHR43540">
    <property type="entry name" value="PEROXYUREIDOACRYLATE/UREIDOACRYLATE AMIDOHYDROLASE-RELATED"/>
    <property type="match status" value="1"/>
</dbReference>
<dbReference type="Proteomes" id="UP000295525">
    <property type="component" value="Unassembled WGS sequence"/>
</dbReference>
<dbReference type="RefSeq" id="WP_165930927.1">
    <property type="nucleotide sequence ID" value="NZ_SMAJ01000003.1"/>
</dbReference>
<protein>
    <submittedName>
        <fullName evidence="3">Nicotinamidase-related amidase</fullName>
    </submittedName>
</protein>
<reference evidence="3 4" key="1">
    <citation type="submission" date="2019-03" db="EMBL/GenBank/DDBJ databases">
        <title>Genomic Encyclopedia of Type Strains, Phase IV (KMG-IV): sequencing the most valuable type-strain genomes for metagenomic binning, comparative biology and taxonomic classification.</title>
        <authorList>
            <person name="Goeker M."/>
        </authorList>
    </citation>
    <scope>NUCLEOTIDE SEQUENCE [LARGE SCALE GENOMIC DNA]</scope>
    <source>
        <strain evidence="3 4">DSM 24591</strain>
    </source>
</reference>
<dbReference type="EMBL" id="SMAJ01000003">
    <property type="protein sequence ID" value="TCT09628.1"/>
    <property type="molecule type" value="Genomic_DNA"/>
</dbReference>
<dbReference type="AlphaFoldDB" id="A0A4V2UZ29"/>
<dbReference type="Pfam" id="PF00857">
    <property type="entry name" value="Isochorismatase"/>
    <property type="match status" value="1"/>
</dbReference>
<dbReference type="SUPFAM" id="SSF52499">
    <property type="entry name" value="Isochorismatase-like hydrolases"/>
    <property type="match status" value="1"/>
</dbReference>
<keyword evidence="1" id="KW-0378">Hydrolase</keyword>
<dbReference type="CDD" id="cd00431">
    <property type="entry name" value="cysteine_hydrolases"/>
    <property type="match status" value="1"/>
</dbReference>
<organism evidence="3 4">
    <name type="scientific">Paralcaligenes ureilyticus</name>
    <dbReference type="NCBI Taxonomy" id="627131"/>
    <lineage>
        <taxon>Bacteria</taxon>
        <taxon>Pseudomonadati</taxon>
        <taxon>Pseudomonadota</taxon>
        <taxon>Betaproteobacteria</taxon>
        <taxon>Burkholderiales</taxon>
        <taxon>Alcaligenaceae</taxon>
        <taxon>Paralcaligenes</taxon>
    </lineage>
</organism>
<name>A0A4V2UZ29_9BURK</name>
<comment type="caution">
    <text evidence="3">The sequence shown here is derived from an EMBL/GenBank/DDBJ whole genome shotgun (WGS) entry which is preliminary data.</text>
</comment>
<feature type="domain" description="Isochorismatase-like" evidence="2">
    <location>
        <begin position="3"/>
        <end position="186"/>
    </location>
</feature>
<dbReference type="InterPro" id="IPR050272">
    <property type="entry name" value="Isochorismatase-like_hydrls"/>
</dbReference>
<dbReference type="PANTHER" id="PTHR43540:SF1">
    <property type="entry name" value="ISOCHORISMATASE HYDROLASE"/>
    <property type="match status" value="1"/>
</dbReference>
<evidence type="ECO:0000256" key="1">
    <source>
        <dbReference type="ARBA" id="ARBA00022801"/>
    </source>
</evidence>
<dbReference type="InterPro" id="IPR000868">
    <property type="entry name" value="Isochorismatase-like_dom"/>
</dbReference>
<sequence length="202" mass="21640">MATALVLLDIQRAILDPNIIKFQDTSIPATTVEAASALVAAARSVGMPVIHVGVTRPYIRGAFDAIRTSNAEAAGKAPRDILALAQRSKGIEFLIPPLGEEEVIYKIGVSAFAGTRLDQLLRNQSIQEIIVAGAFTHMVVESTVRSGFDLGYRMVVAKDACCAPARPPHENSFTTGIPNFAIVLDNTTLIEKVHKEGYVVDA</sequence>
<dbReference type="Gene3D" id="3.40.50.850">
    <property type="entry name" value="Isochorismatase-like"/>
    <property type="match status" value="1"/>
</dbReference>
<dbReference type="InterPro" id="IPR036380">
    <property type="entry name" value="Isochorismatase-like_sf"/>
</dbReference>
<evidence type="ECO:0000313" key="4">
    <source>
        <dbReference type="Proteomes" id="UP000295525"/>
    </source>
</evidence>
<dbReference type="GO" id="GO:0016787">
    <property type="term" value="F:hydrolase activity"/>
    <property type="evidence" value="ECO:0007669"/>
    <property type="project" value="UniProtKB-KW"/>
</dbReference>
<gene>
    <name evidence="3" type="ORF">EDC26_103247</name>
</gene>
<evidence type="ECO:0000313" key="3">
    <source>
        <dbReference type="EMBL" id="TCT09628.1"/>
    </source>
</evidence>